<dbReference type="AlphaFoldDB" id="A0AAJ8E063"/>
<evidence type="ECO:0000313" key="2">
    <source>
        <dbReference type="RefSeq" id="XP_059602152.1"/>
    </source>
</evidence>
<gene>
    <name evidence="2" type="ORF">An13g03020</name>
</gene>
<proteinExistence type="predicted"/>
<dbReference type="KEGG" id="ang:An13g03020"/>
<dbReference type="GeneID" id="84592863"/>
<organism evidence="2">
    <name type="scientific">Aspergillus niger</name>
    <dbReference type="NCBI Taxonomy" id="5061"/>
    <lineage>
        <taxon>Eukaryota</taxon>
        <taxon>Fungi</taxon>
        <taxon>Dikarya</taxon>
        <taxon>Ascomycota</taxon>
        <taxon>Pezizomycotina</taxon>
        <taxon>Eurotiomycetes</taxon>
        <taxon>Eurotiomycetidae</taxon>
        <taxon>Eurotiales</taxon>
        <taxon>Aspergillaceae</taxon>
        <taxon>Aspergillus</taxon>
        <taxon>Aspergillus subgen. Circumdati</taxon>
    </lineage>
</organism>
<reference evidence="2" key="1">
    <citation type="submission" date="2025-02" db="EMBL/GenBank/DDBJ databases">
        <authorList>
            <consortium name="NCBI Genome Project"/>
        </authorList>
    </citation>
    <scope>NUCLEOTIDE SEQUENCE</scope>
</reference>
<accession>A0AAJ8E063</accession>
<dbReference type="VEuPathDB" id="FungiDB:An13g03020"/>
<evidence type="ECO:0000256" key="1">
    <source>
        <dbReference type="SAM" id="MobiDB-lite"/>
    </source>
</evidence>
<reference evidence="2" key="2">
    <citation type="submission" date="2025-08" db="UniProtKB">
        <authorList>
            <consortium name="RefSeq"/>
        </authorList>
    </citation>
    <scope>IDENTIFICATION</scope>
</reference>
<protein>
    <submittedName>
        <fullName evidence="2">Uncharacterized protein</fullName>
    </submittedName>
</protein>
<feature type="region of interest" description="Disordered" evidence="1">
    <location>
        <begin position="31"/>
        <end position="53"/>
    </location>
</feature>
<dbReference type="RefSeq" id="XP_059602152.1">
    <property type="nucleotide sequence ID" value="XM_059743932.1"/>
</dbReference>
<name>A0AAJ8E063_ASPNG</name>
<sequence length="86" mass="9098">MIQPGALHAVNPSGGIRGWILVSLPTSPVGFLQPPGRDSSGSSTTRLSGMRDCDSETSLKSLQVKMESDPHTPCRYLPLGFSMAIA</sequence>